<feature type="region of interest" description="Disordered" evidence="1">
    <location>
        <begin position="41"/>
        <end position="64"/>
    </location>
</feature>
<keyword evidence="3" id="KW-1185">Reference proteome</keyword>
<sequence length="64" mass="6884">MSHDTEDATSARIDPVRATGLDEGAPAFDLSWREFFVRLGNGTLPDHRPAGRSGKRDATPASVC</sequence>
<dbReference type="RefSeq" id="WP_109533018.1">
    <property type="nucleotide sequence ID" value="NZ_QEYD01000005.1"/>
</dbReference>
<dbReference type="AlphaFoldDB" id="A0A2U2CAS8"/>
<dbReference type="GeneID" id="94365049"/>
<organism evidence="2 3">
    <name type="scientific">Pararhodobacter marinus</name>
    <dbReference type="NCBI Taxonomy" id="2184063"/>
    <lineage>
        <taxon>Bacteria</taxon>
        <taxon>Pseudomonadati</taxon>
        <taxon>Pseudomonadota</taxon>
        <taxon>Alphaproteobacteria</taxon>
        <taxon>Rhodobacterales</taxon>
        <taxon>Paracoccaceae</taxon>
        <taxon>Pararhodobacter</taxon>
    </lineage>
</organism>
<dbReference type="Proteomes" id="UP000244940">
    <property type="component" value="Unassembled WGS sequence"/>
</dbReference>
<name>A0A2U2CAS8_9RHOB</name>
<evidence type="ECO:0000256" key="1">
    <source>
        <dbReference type="SAM" id="MobiDB-lite"/>
    </source>
</evidence>
<comment type="caution">
    <text evidence="2">The sequence shown here is derived from an EMBL/GenBank/DDBJ whole genome shotgun (WGS) entry which is preliminary data.</text>
</comment>
<reference evidence="2 3" key="1">
    <citation type="submission" date="2018-05" db="EMBL/GenBank/DDBJ databases">
        <title>Pararhodobacter marina sp. nov., isolated from deep-sea water of the Indian Ocean.</title>
        <authorList>
            <person name="Lai Q.Sr."/>
            <person name="Liu X."/>
            <person name="Shao Z."/>
        </authorList>
    </citation>
    <scope>NUCLEOTIDE SEQUENCE [LARGE SCALE GENOMIC DNA]</scope>
    <source>
        <strain evidence="2 3">CIC4N-9</strain>
    </source>
</reference>
<evidence type="ECO:0000313" key="3">
    <source>
        <dbReference type="Proteomes" id="UP000244940"/>
    </source>
</evidence>
<gene>
    <name evidence="2" type="ORF">C4N9_09105</name>
</gene>
<evidence type="ECO:0000313" key="2">
    <source>
        <dbReference type="EMBL" id="PWE28969.1"/>
    </source>
</evidence>
<accession>A0A2U2CAS8</accession>
<feature type="compositionally biased region" description="Basic and acidic residues" evidence="1">
    <location>
        <begin position="45"/>
        <end position="58"/>
    </location>
</feature>
<dbReference type="EMBL" id="QEYD01000005">
    <property type="protein sequence ID" value="PWE28969.1"/>
    <property type="molecule type" value="Genomic_DNA"/>
</dbReference>
<proteinExistence type="predicted"/>
<protein>
    <submittedName>
        <fullName evidence="2">Uncharacterized protein</fullName>
    </submittedName>
</protein>